<name>A0A829ZB46_9FIRM</name>
<comment type="caution">
    <text evidence="1">The sequence shown here is derived from an EMBL/GenBank/DDBJ whole genome shotgun (WGS) entry which is preliminary data.</text>
</comment>
<proteinExistence type="predicted"/>
<reference evidence="1 2" key="1">
    <citation type="journal article" date="2020" name="Microbiome">
        <title>Single-cell genomics of uncultured bacteria reveals dietary fiber responders in the mouse gut microbiota.</title>
        <authorList>
            <person name="Chijiiwa R."/>
            <person name="Hosokawa M."/>
            <person name="Kogawa M."/>
            <person name="Nishikawa Y."/>
            <person name="Ide K."/>
            <person name="Sakanashi C."/>
            <person name="Takahashi K."/>
            <person name="Takeyama H."/>
        </authorList>
    </citation>
    <scope>NUCLEOTIDE SEQUENCE [LARGE SCALE GENOMIC DNA]</scope>
    <source>
        <strain evidence="1">IMSAGC_017</strain>
    </source>
</reference>
<evidence type="ECO:0000313" key="2">
    <source>
        <dbReference type="Proteomes" id="UP000490821"/>
    </source>
</evidence>
<dbReference type="AlphaFoldDB" id="A0A829ZB46"/>
<dbReference type="EMBL" id="BLMI01000150">
    <property type="protein sequence ID" value="GFI41175.1"/>
    <property type="molecule type" value="Genomic_DNA"/>
</dbReference>
<organism evidence="1 2">
    <name type="scientific">Thomasclavelia cocleata</name>
    <dbReference type="NCBI Taxonomy" id="69824"/>
    <lineage>
        <taxon>Bacteria</taxon>
        <taxon>Bacillati</taxon>
        <taxon>Bacillota</taxon>
        <taxon>Erysipelotrichia</taxon>
        <taxon>Erysipelotrichales</taxon>
        <taxon>Coprobacillaceae</taxon>
        <taxon>Thomasclavelia</taxon>
    </lineage>
</organism>
<accession>A0A829ZB46</accession>
<evidence type="ECO:0000313" key="1">
    <source>
        <dbReference type="EMBL" id="GFI41175.1"/>
    </source>
</evidence>
<gene>
    <name evidence="1" type="ORF">IMSAGC017_01218</name>
</gene>
<protein>
    <submittedName>
        <fullName evidence="1">Uncharacterized protein</fullName>
    </submittedName>
</protein>
<sequence>MHFRESWLVERDNVGYNEKRLGAVSRILTLIR</sequence>
<dbReference type="Proteomes" id="UP000490821">
    <property type="component" value="Unassembled WGS sequence"/>
</dbReference>